<dbReference type="GO" id="GO:0005789">
    <property type="term" value="C:endoplasmic reticulum membrane"/>
    <property type="evidence" value="ECO:0007669"/>
    <property type="project" value="TreeGrafter"/>
</dbReference>
<comment type="caution">
    <text evidence="10">The sequence shown here is derived from an EMBL/GenBank/DDBJ whole genome shotgun (WGS) entry which is preliminary data.</text>
</comment>
<dbReference type="Gene3D" id="1.20.1270.60">
    <property type="entry name" value="Arfaptin homology (AH) domain/BAR domain"/>
    <property type="match status" value="2"/>
</dbReference>
<comment type="subcellular location">
    <subcellularLocation>
        <location evidence="1">Membrane</location>
        <topology evidence="1">Single-pass membrane protein</topology>
    </subcellularLocation>
</comment>
<dbReference type="SUPFAM" id="SSF103657">
    <property type="entry name" value="BAR/IMD domain-like"/>
    <property type="match status" value="2"/>
</dbReference>
<feature type="domain" description="F-BAR" evidence="8">
    <location>
        <begin position="34"/>
        <end position="332"/>
    </location>
</feature>
<dbReference type="GO" id="GO:0032366">
    <property type="term" value="P:intracellular sterol transport"/>
    <property type="evidence" value="ECO:0007669"/>
    <property type="project" value="TreeGrafter"/>
</dbReference>
<dbReference type="Pfam" id="PF02893">
    <property type="entry name" value="GRAM"/>
    <property type="match status" value="1"/>
</dbReference>
<evidence type="ECO:0000313" key="10">
    <source>
        <dbReference type="EMBL" id="CAK7947217.1"/>
    </source>
</evidence>
<proteinExistence type="predicted"/>
<keyword evidence="3 7" id="KW-1133">Transmembrane helix</keyword>
<feature type="compositionally biased region" description="Low complexity" evidence="6">
    <location>
        <begin position="418"/>
        <end position="427"/>
    </location>
</feature>
<evidence type="ECO:0000256" key="1">
    <source>
        <dbReference type="ARBA" id="ARBA00004167"/>
    </source>
</evidence>
<sequence>MHSSRPSNDDASVKADGEASAETTTSQEVLETSGSYSTDLTQAFASVSRKAKSGVQTCHAVSAFVSERARVESDYAQALLKLTQNAKAEDWSEQFTRCWDTFCTAIEHVAQVRCEFASTLQTVIVPETEAFTVKQERQVQKMIAEGVSVRRDQKQMTALIDKARKKYKRKCQGAIELIAMMRRSDSVSPAHAHSPLLCQLSSEEVSASKELTEKLASGAGHLLTKMWDTTSAFGRNSLERQRAKLYVCLEEVISSEKLYLQAVEIANAQRLDIERRTKENLRAFQLTEEQRLEFLRDISMRMQQAFVDIFPQSQQFVEHMKMSINQVDELAEIEKCFESLESQEDADIDQEDLSINPFYLRITHIQAMSDDGQRMVRTIKSVLAGLIAGETHFLQSLHKLLRTHETSGRSPASNHFVTSSISTKTSSVNDEGATMANGWMALKDQVKLLMEVHQEFESLLIEPVSLSLDTMESEIETTCISAQKDFLELHTTLCNETVVRERLQQKLDKRSRDFVTANSNLPGSAIANINVDNIDVTQALKALNGNGHFLEEKERRSDVKLQQLASEIRQSQALVLESSDSLRVTYQTYAQEIAALISVYKKNEQYRLQVAKNSLQSLAKAIEHMLCGGLSVGKKAMAVFERIDSSEDAAIFIRTNRQLYESSKQIVATHHGNESLNDVMQKYLASRGGSAAEALYNADVIPFIPSDGTYVPISISGAPPLPKKIPVLASTLLAEDDQALLATGYVGGNTMADAGESVCTEEKRDEVFTEVQPLEVSDFQKKFKLDEPEEVVGSYSCALFLSNFPFHGRLYLTRNRMCFSGWIDTIFVASFSDITLMEKKNTALIVPNAIEFTVKEEKVFFASFVYRDECFQSILEIRSIPKETEVLIPDPAQLQEMKSQRVDDESETGNDARRRMGSDEVAAVAAAAGSRRTSIDTADAVRTEERSDLPSFSFDSLAPNAVFVPGIDAFLDEYDVLLDEQVAFSVDTAFSILWIESDTFFRNLLDAAGSTSVSLSPWKKEALSYTAVSKPDTFQASRLVSYTHNKKYMVGPSVIPTSQTQRYAYTLGTRLIVSTTTSISDVPYCDHFRIEHRWVFSATKKKGTSLAQVGLRVRWLKNTWLKKQIESTTVSESKEALKLWFSAALDATKALDATESRAVSPNLASTNSSRPVGRPNESLSKSPSQHSAVCTDLSAAALVHAGSTSIRGALTPLHSTLQIVIILCAVVFAYSMYRMCAAVDQMQVLTRESLIQQRQQHELLKKLLEKLESRYP</sequence>
<evidence type="ECO:0000259" key="9">
    <source>
        <dbReference type="PROSITE" id="PS51778"/>
    </source>
</evidence>
<evidence type="ECO:0000313" key="11">
    <source>
        <dbReference type="Proteomes" id="UP001162060"/>
    </source>
</evidence>
<dbReference type="SMART" id="SM00055">
    <property type="entry name" value="FCH"/>
    <property type="match status" value="1"/>
</dbReference>
<dbReference type="InterPro" id="IPR031968">
    <property type="entry name" value="VASt"/>
</dbReference>
<feature type="region of interest" description="Disordered" evidence="6">
    <location>
        <begin position="1"/>
        <end position="33"/>
    </location>
</feature>
<dbReference type="InterPro" id="IPR031160">
    <property type="entry name" value="F_BAR_dom"/>
</dbReference>
<evidence type="ECO:0000256" key="4">
    <source>
        <dbReference type="ARBA" id="ARBA00023136"/>
    </source>
</evidence>
<keyword evidence="2 7" id="KW-0812">Transmembrane</keyword>
<evidence type="ECO:0000259" key="8">
    <source>
        <dbReference type="PROSITE" id="PS51741"/>
    </source>
</evidence>
<dbReference type="InterPro" id="IPR011993">
    <property type="entry name" value="PH-like_dom_sf"/>
</dbReference>
<feature type="region of interest" description="Disordered" evidence="6">
    <location>
        <begin position="1160"/>
        <end position="1184"/>
    </location>
</feature>
<dbReference type="InterPro" id="IPR004182">
    <property type="entry name" value="GRAM"/>
</dbReference>
<gene>
    <name evidence="10" type="ORF">PM001_LOCUS32367</name>
</gene>
<dbReference type="GO" id="GO:0005886">
    <property type="term" value="C:plasma membrane"/>
    <property type="evidence" value="ECO:0007669"/>
    <property type="project" value="TreeGrafter"/>
</dbReference>
<dbReference type="InterPro" id="IPR027267">
    <property type="entry name" value="AH/BAR_dom_sf"/>
</dbReference>
<dbReference type="EMBL" id="CAKLBY020000378">
    <property type="protein sequence ID" value="CAK7947217.1"/>
    <property type="molecule type" value="Genomic_DNA"/>
</dbReference>
<evidence type="ECO:0000256" key="7">
    <source>
        <dbReference type="SAM" id="Phobius"/>
    </source>
</evidence>
<evidence type="ECO:0000256" key="2">
    <source>
        <dbReference type="ARBA" id="ARBA00022692"/>
    </source>
</evidence>
<name>A0AAV1VLX4_9STRA</name>
<dbReference type="Proteomes" id="UP001162060">
    <property type="component" value="Unassembled WGS sequence"/>
</dbReference>
<accession>A0AAV1VLX4</accession>
<dbReference type="InterPro" id="IPR001060">
    <property type="entry name" value="FCH_dom"/>
</dbReference>
<feature type="compositionally biased region" description="Basic and acidic residues" evidence="6">
    <location>
        <begin position="7"/>
        <end position="17"/>
    </location>
</feature>
<feature type="transmembrane region" description="Helical" evidence="7">
    <location>
        <begin position="1213"/>
        <end position="1233"/>
    </location>
</feature>
<dbReference type="AlphaFoldDB" id="A0AAV1VLX4"/>
<dbReference type="GO" id="GO:0120015">
    <property type="term" value="F:sterol transfer activity"/>
    <property type="evidence" value="ECO:0007669"/>
    <property type="project" value="TreeGrafter"/>
</dbReference>
<reference evidence="10" key="1">
    <citation type="submission" date="2024-01" db="EMBL/GenBank/DDBJ databases">
        <authorList>
            <person name="Webb A."/>
        </authorList>
    </citation>
    <scope>NUCLEOTIDE SEQUENCE</scope>
    <source>
        <strain evidence="10">Pm1</strain>
    </source>
</reference>
<feature type="region of interest" description="Disordered" evidence="6">
    <location>
        <begin position="406"/>
        <end position="429"/>
    </location>
</feature>
<dbReference type="PROSITE" id="PS51741">
    <property type="entry name" value="F_BAR"/>
    <property type="match status" value="1"/>
</dbReference>
<evidence type="ECO:0000256" key="5">
    <source>
        <dbReference type="PROSITE-ProRule" id="PRU01077"/>
    </source>
</evidence>
<dbReference type="GO" id="GO:0032934">
    <property type="term" value="F:sterol binding"/>
    <property type="evidence" value="ECO:0007669"/>
    <property type="project" value="TreeGrafter"/>
</dbReference>
<feature type="domain" description="VASt" evidence="9">
    <location>
        <begin position="973"/>
        <end position="1152"/>
    </location>
</feature>
<dbReference type="PANTHER" id="PTHR23319">
    <property type="entry name" value="GRAM DOMAIN CONTAINING 1B, ISOFORM E"/>
    <property type="match status" value="1"/>
</dbReference>
<dbReference type="PROSITE" id="PS51778">
    <property type="entry name" value="VAST"/>
    <property type="match status" value="1"/>
</dbReference>
<evidence type="ECO:0000256" key="6">
    <source>
        <dbReference type="SAM" id="MobiDB-lite"/>
    </source>
</evidence>
<evidence type="ECO:0000256" key="3">
    <source>
        <dbReference type="ARBA" id="ARBA00022989"/>
    </source>
</evidence>
<feature type="compositionally biased region" description="Polar residues" evidence="6">
    <location>
        <begin position="408"/>
        <end position="417"/>
    </location>
</feature>
<dbReference type="Pfam" id="PF16016">
    <property type="entry name" value="VASt"/>
    <property type="match status" value="1"/>
</dbReference>
<protein>
    <recommendedName>
        <fullName evidence="12">VASt domain-containing protein</fullName>
    </recommendedName>
</protein>
<feature type="compositionally biased region" description="Polar residues" evidence="6">
    <location>
        <begin position="21"/>
        <end position="33"/>
    </location>
</feature>
<dbReference type="CDD" id="cd13220">
    <property type="entry name" value="PH-GRAM_GRAMDC"/>
    <property type="match status" value="1"/>
</dbReference>
<dbReference type="InterPro" id="IPR051482">
    <property type="entry name" value="Cholesterol_transport"/>
</dbReference>
<dbReference type="Pfam" id="PF00611">
    <property type="entry name" value="FCH"/>
    <property type="match status" value="1"/>
</dbReference>
<dbReference type="GO" id="GO:0140268">
    <property type="term" value="C:endoplasmic reticulum-plasma membrane contact site"/>
    <property type="evidence" value="ECO:0007669"/>
    <property type="project" value="TreeGrafter"/>
</dbReference>
<keyword evidence="4 7" id="KW-0472">Membrane</keyword>
<dbReference type="SMART" id="SM00568">
    <property type="entry name" value="GRAM"/>
    <property type="match status" value="1"/>
</dbReference>
<evidence type="ECO:0008006" key="12">
    <source>
        <dbReference type="Google" id="ProtNLM"/>
    </source>
</evidence>
<keyword evidence="5" id="KW-0175">Coiled coil</keyword>
<feature type="compositionally biased region" description="Polar residues" evidence="6">
    <location>
        <begin position="1160"/>
        <end position="1170"/>
    </location>
</feature>
<dbReference type="Gene3D" id="2.30.29.30">
    <property type="entry name" value="Pleckstrin-homology domain (PH domain)/Phosphotyrosine-binding domain (PTB)"/>
    <property type="match status" value="1"/>
</dbReference>
<organism evidence="10 11">
    <name type="scientific">Peronospora matthiolae</name>
    <dbReference type="NCBI Taxonomy" id="2874970"/>
    <lineage>
        <taxon>Eukaryota</taxon>
        <taxon>Sar</taxon>
        <taxon>Stramenopiles</taxon>
        <taxon>Oomycota</taxon>
        <taxon>Peronosporomycetes</taxon>
        <taxon>Peronosporales</taxon>
        <taxon>Peronosporaceae</taxon>
        <taxon>Peronospora</taxon>
    </lineage>
</organism>
<dbReference type="PANTHER" id="PTHR23319:SF4">
    <property type="entry name" value="GRAM DOMAIN CONTAINING 1B, ISOFORM E"/>
    <property type="match status" value="1"/>
</dbReference>